<dbReference type="InterPro" id="IPR036567">
    <property type="entry name" value="RHF-like"/>
</dbReference>
<reference evidence="2 3" key="1">
    <citation type="journal article" date="2016" name="Nat. Commun.">
        <title>Thousands of microbial genomes shed light on interconnected biogeochemical processes in an aquifer system.</title>
        <authorList>
            <person name="Anantharaman K."/>
            <person name="Brown C.T."/>
            <person name="Hug L.A."/>
            <person name="Sharon I."/>
            <person name="Castelle C.J."/>
            <person name="Probst A.J."/>
            <person name="Thomas B.C."/>
            <person name="Singh A."/>
            <person name="Wilkins M.J."/>
            <person name="Karaoz U."/>
            <person name="Brodie E.L."/>
            <person name="Williams K.H."/>
            <person name="Hubbard S.S."/>
            <person name="Banfield J.F."/>
        </authorList>
    </citation>
    <scope>NUCLEOTIDE SEQUENCE [LARGE SCALE GENOMIC DNA]</scope>
</reference>
<feature type="region of interest" description="Disordered" evidence="1">
    <location>
        <begin position="97"/>
        <end position="116"/>
    </location>
</feature>
<dbReference type="CDD" id="cd00552">
    <property type="entry name" value="RaiA"/>
    <property type="match status" value="1"/>
</dbReference>
<dbReference type="AlphaFoldDB" id="A0A1F6MPZ6"/>
<dbReference type="Pfam" id="PF02482">
    <property type="entry name" value="Ribosomal_S30AE"/>
    <property type="match status" value="1"/>
</dbReference>
<evidence type="ECO:0000256" key="1">
    <source>
        <dbReference type="SAM" id="MobiDB-lite"/>
    </source>
</evidence>
<proteinExistence type="predicted"/>
<accession>A0A1F6MPZ6</accession>
<evidence type="ECO:0000313" key="3">
    <source>
        <dbReference type="Proteomes" id="UP000177457"/>
    </source>
</evidence>
<dbReference type="NCBIfam" id="TIGR00741">
    <property type="entry name" value="yfiA"/>
    <property type="match status" value="1"/>
</dbReference>
<dbReference type="STRING" id="1798683.A3C90_01690"/>
<dbReference type="Gene3D" id="3.30.160.100">
    <property type="entry name" value="Ribosome hibernation promotion factor-like"/>
    <property type="match status" value="1"/>
</dbReference>
<dbReference type="SUPFAM" id="SSF69754">
    <property type="entry name" value="Ribosome binding protein Y (YfiA homologue)"/>
    <property type="match status" value="1"/>
</dbReference>
<dbReference type="EMBL" id="MFQE01000019">
    <property type="protein sequence ID" value="OGH73744.1"/>
    <property type="molecule type" value="Genomic_DNA"/>
</dbReference>
<dbReference type="Proteomes" id="UP000177457">
    <property type="component" value="Unassembled WGS sequence"/>
</dbReference>
<gene>
    <name evidence="2" type="ORF">A3C90_01690</name>
</gene>
<sequence>MIIKLKCTNIEATDPIKIYAEEKLGELDKFFDNIQFVDIDIGMTTHHHKKGKVYYAECNVSVPGKLLRVVKESDDLYKAIDKVKDHFKDLLEQMQGKMKRKDKEFLRDTKSYPVEE</sequence>
<protein>
    <submittedName>
        <fullName evidence="2">Ribosomal subunit interface protein</fullName>
    </submittedName>
</protein>
<organism evidence="2 3">
    <name type="scientific">Candidatus Magasanikbacteria bacterium RIFCSPHIGHO2_02_FULL_51_14</name>
    <dbReference type="NCBI Taxonomy" id="1798683"/>
    <lineage>
        <taxon>Bacteria</taxon>
        <taxon>Candidatus Magasanikiibacteriota</taxon>
    </lineage>
</organism>
<evidence type="ECO:0000313" key="2">
    <source>
        <dbReference type="EMBL" id="OGH73744.1"/>
    </source>
</evidence>
<name>A0A1F6MPZ6_9BACT</name>
<comment type="caution">
    <text evidence="2">The sequence shown here is derived from an EMBL/GenBank/DDBJ whole genome shotgun (WGS) entry which is preliminary data.</text>
</comment>
<dbReference type="InterPro" id="IPR003489">
    <property type="entry name" value="RHF/RaiA"/>
</dbReference>
<feature type="compositionally biased region" description="Basic and acidic residues" evidence="1">
    <location>
        <begin position="101"/>
        <end position="110"/>
    </location>
</feature>